<dbReference type="InterPro" id="IPR001507">
    <property type="entry name" value="ZP_dom"/>
</dbReference>
<evidence type="ECO:0000256" key="4">
    <source>
        <dbReference type="PROSITE-ProRule" id="PRU00076"/>
    </source>
</evidence>
<dbReference type="InterPro" id="IPR055356">
    <property type="entry name" value="ZP-N"/>
</dbReference>
<dbReference type="SMART" id="SM00179">
    <property type="entry name" value="EGF_CA"/>
    <property type="match status" value="1"/>
</dbReference>
<organism evidence="9 10">
    <name type="scientific">Sander lucioperca</name>
    <name type="common">Pike-perch</name>
    <name type="synonym">Perca lucioperca</name>
    <dbReference type="NCBI Taxonomy" id="283035"/>
    <lineage>
        <taxon>Eukaryota</taxon>
        <taxon>Metazoa</taxon>
        <taxon>Chordata</taxon>
        <taxon>Craniata</taxon>
        <taxon>Vertebrata</taxon>
        <taxon>Euteleostomi</taxon>
        <taxon>Actinopterygii</taxon>
        <taxon>Neopterygii</taxon>
        <taxon>Teleostei</taxon>
        <taxon>Neoteleostei</taxon>
        <taxon>Acanthomorphata</taxon>
        <taxon>Eupercaria</taxon>
        <taxon>Perciformes</taxon>
        <taxon>Percoidei</taxon>
        <taxon>Percidae</taxon>
        <taxon>Luciopercinae</taxon>
        <taxon>Sander</taxon>
    </lineage>
</organism>
<sequence length="1031" mass="114823">MLSVDGIAKKMNSFEFSFIVFILVSHTISFGRTDDMSFSICWMSKDDALERLNGNIWLNGTSLKLLSKVGKVTSLTVSPAVENKLTLKYGGSVQAWTLRIDPRTKFTKIRGLQKPLKQPTTVTKGFLEMSPNEVFSCENGTLFFHQDENFFLALGHTMHLPVKLESRTPSMLQVSWVEKRPAVSNSLTVTLYHTESGSYKTLSMDTTTNNHYHFTALDSCSLYVACLETAASHSITCLSTITDPDIPKDFEVTSWNSSSISLAWDCPANCKFSSFLLTAFYLNGADQIIEEELLWHKEDTFVFILSDLEPCTRVRFGLQTVCQAGIESRYSKMVLNDGNSVHSSIEALRQTSYGHDNYALSWDARDTSSISMFRVYHEGKLQGTTLITNFTVGGLLPCQQHQAKVEALCGDGVLMNAKTVAAHTGPLGVSELRYHSKDSTAQWKPRTMHQPAVAFVYELSLENGTTIQSSRVTDTELSLPGLEEGKTYILDVWEECDEQRESKHSHVGFEGANSSLKLFVRATGSSLDQELQLDHSSMGLTIVVPWSLPEDLLEDMSEPRAKIGKIFQDKLQQMLNDFHPPARVELVAIKPAGEPDKTDILFMSFDASKTEEDVPLPVEDQLDYIHSLNTDHMTVTDGLIYWEGPDLCASSKQTLCPLNSLCINTLGSYACLCQRGYYDVSSVIEPPVASHPICNEKGLFSHCLGKLMTGSIAKPYLTSHIGGKLDVRLNDGSCPVDETEMFYYFRISRKASECGTERQVNKTHIQLQNTLTVTIRDQIITRRDLKVVWKCIHPRHYLRNAQVSVDVEWHSSVSLVAFNSSLQLGLTMTLHPDESYTDSYRDAITMGPEDTLFSQVALQTNNSFASGVLLQVESCWTTESPDHQDTVQGVLLQDGCAVDNTFHWLSVNGLAQNSRFSIQMFTMPKGLPIYIHCLTNICGHDEDCTKNCSSQQRTKRSGSQMDREGAQATVVSAGPLVVNRRGSSAVPPSYWPEHMTMFSIVAGLIGFLGVTVLSVSATKAIMTYYERLQLQ</sequence>
<dbReference type="InterPro" id="IPR000742">
    <property type="entry name" value="EGF"/>
</dbReference>
<keyword evidence="5" id="KW-1133">Transmembrane helix</keyword>
<dbReference type="SMART" id="SM00241">
    <property type="entry name" value="ZP"/>
    <property type="match status" value="1"/>
</dbReference>
<dbReference type="Pfam" id="PF00100">
    <property type="entry name" value="Zona_pellucida"/>
    <property type="match status" value="1"/>
</dbReference>
<keyword evidence="3" id="KW-1015">Disulfide bond</keyword>
<dbReference type="Ensembl" id="ENSSLUT00000019036.1">
    <property type="protein sequence ID" value="ENSSLUP00000018451.1"/>
    <property type="gene ID" value="ENSSLUG00000008596.1"/>
</dbReference>
<dbReference type="Gene3D" id="2.60.40.10">
    <property type="entry name" value="Immunoglobulins"/>
    <property type="match status" value="1"/>
</dbReference>
<dbReference type="SUPFAM" id="SSF49265">
    <property type="entry name" value="Fibronectin type III"/>
    <property type="match status" value="1"/>
</dbReference>
<dbReference type="InterPro" id="IPR001881">
    <property type="entry name" value="EGF-like_Ca-bd_dom"/>
</dbReference>
<dbReference type="GeneTree" id="ENSGT00940000163632"/>
<dbReference type="InterPro" id="IPR036116">
    <property type="entry name" value="FN3_sf"/>
</dbReference>
<keyword evidence="2" id="KW-0732">Signal</keyword>
<dbReference type="InterPro" id="IPR013783">
    <property type="entry name" value="Ig-like_fold"/>
</dbReference>
<dbReference type="InterPro" id="IPR003961">
    <property type="entry name" value="FN3_dom"/>
</dbReference>
<keyword evidence="10" id="KW-1185">Reference proteome</keyword>
<dbReference type="OrthoDB" id="9987373at2759"/>
<keyword evidence="5" id="KW-0812">Transmembrane</keyword>
<keyword evidence="1 4" id="KW-0245">EGF-like domain</keyword>
<dbReference type="PANTHER" id="PTHR14002">
    <property type="entry name" value="ENDOGLIN/TGF-BETA RECEPTOR TYPE III"/>
    <property type="match status" value="1"/>
</dbReference>
<dbReference type="SMART" id="SM00060">
    <property type="entry name" value="FN3"/>
    <property type="match status" value="3"/>
</dbReference>
<dbReference type="GeneID" id="116054692"/>
<evidence type="ECO:0000313" key="9">
    <source>
        <dbReference type="Ensembl" id="ENSSLUP00000018451.1"/>
    </source>
</evidence>
<dbReference type="AlphaFoldDB" id="A0A8C9Y2M6"/>
<dbReference type="KEGG" id="sluc:116054692"/>
<evidence type="ECO:0000256" key="3">
    <source>
        <dbReference type="ARBA" id="ARBA00023157"/>
    </source>
</evidence>
<dbReference type="Pfam" id="PF23344">
    <property type="entry name" value="ZP-N"/>
    <property type="match status" value="1"/>
</dbReference>
<dbReference type="PROSITE" id="PS00010">
    <property type="entry name" value="ASX_HYDROXYL"/>
    <property type="match status" value="1"/>
</dbReference>
<reference evidence="9" key="2">
    <citation type="submission" date="2025-09" db="UniProtKB">
        <authorList>
            <consortium name="Ensembl"/>
        </authorList>
    </citation>
    <scope>IDENTIFICATION</scope>
</reference>
<evidence type="ECO:0000259" key="6">
    <source>
        <dbReference type="PROSITE" id="PS50026"/>
    </source>
</evidence>
<feature type="domain" description="ZP" evidence="8">
    <location>
        <begin position="702"/>
        <end position="955"/>
    </location>
</feature>
<dbReference type="InterPro" id="IPR055355">
    <property type="entry name" value="ZP-C"/>
</dbReference>
<protein>
    <submittedName>
        <fullName evidence="9">Uncharacterized LOC116054692</fullName>
    </submittedName>
</protein>
<name>A0A8C9Y2M6_SANLU</name>
<comment type="caution">
    <text evidence="4">Lacks conserved residue(s) required for the propagation of feature annotation.</text>
</comment>
<accession>A0A8C9Y2M6</accession>
<evidence type="ECO:0000259" key="8">
    <source>
        <dbReference type="PROSITE" id="PS51034"/>
    </source>
</evidence>
<dbReference type="Proteomes" id="UP000694568">
    <property type="component" value="Unplaced"/>
</dbReference>
<proteinExistence type="predicted"/>
<keyword evidence="5" id="KW-0472">Membrane</keyword>
<dbReference type="PROSITE" id="PS51034">
    <property type="entry name" value="ZP_2"/>
    <property type="match status" value="1"/>
</dbReference>
<feature type="transmembrane region" description="Helical" evidence="5">
    <location>
        <begin position="12"/>
        <end position="31"/>
    </location>
</feature>
<reference evidence="9" key="1">
    <citation type="submission" date="2025-08" db="UniProtKB">
        <authorList>
            <consortium name="Ensembl"/>
        </authorList>
    </citation>
    <scope>IDENTIFICATION</scope>
</reference>
<dbReference type="Gene3D" id="2.60.40.3210">
    <property type="entry name" value="Zona pellucida, ZP-N domain"/>
    <property type="match status" value="1"/>
</dbReference>
<dbReference type="CDD" id="cd00054">
    <property type="entry name" value="EGF_CA"/>
    <property type="match status" value="1"/>
</dbReference>
<evidence type="ECO:0000259" key="7">
    <source>
        <dbReference type="PROSITE" id="PS50853"/>
    </source>
</evidence>
<feature type="domain" description="Fibronectin type-III" evidence="7">
    <location>
        <begin position="246"/>
        <end position="344"/>
    </location>
</feature>
<feature type="transmembrane region" description="Helical" evidence="5">
    <location>
        <begin position="997"/>
        <end position="1017"/>
    </location>
</feature>
<feature type="domain" description="EGF-like" evidence="6">
    <location>
        <begin position="644"/>
        <end position="683"/>
    </location>
</feature>
<evidence type="ECO:0000313" key="10">
    <source>
        <dbReference type="Proteomes" id="UP000694568"/>
    </source>
</evidence>
<dbReference type="InterPro" id="IPR049883">
    <property type="entry name" value="NOTCH1_EGF-like"/>
</dbReference>
<dbReference type="PROSITE" id="PS50853">
    <property type="entry name" value="FN3"/>
    <property type="match status" value="1"/>
</dbReference>
<dbReference type="PROSITE" id="PS50026">
    <property type="entry name" value="EGF_3"/>
    <property type="match status" value="1"/>
</dbReference>
<dbReference type="GO" id="GO:0005509">
    <property type="term" value="F:calcium ion binding"/>
    <property type="evidence" value="ECO:0007669"/>
    <property type="project" value="InterPro"/>
</dbReference>
<dbReference type="PANTHER" id="PTHR14002:SF60">
    <property type="entry name" value="ZP DOMAIN-CONTAINING PROTEIN"/>
    <property type="match status" value="1"/>
</dbReference>
<dbReference type="InterPro" id="IPR042235">
    <property type="entry name" value="ZP-C_dom"/>
</dbReference>
<dbReference type="InterPro" id="IPR000152">
    <property type="entry name" value="EGF-type_Asp/Asn_hydroxyl_site"/>
</dbReference>
<evidence type="ECO:0000256" key="1">
    <source>
        <dbReference type="ARBA" id="ARBA00022536"/>
    </source>
</evidence>
<gene>
    <name evidence="9" type="primary">LOC116054692</name>
</gene>
<dbReference type="Gene3D" id="2.60.40.4100">
    <property type="entry name" value="Zona pellucida, ZP-C domain"/>
    <property type="match status" value="1"/>
</dbReference>
<dbReference type="SUPFAM" id="SSF57196">
    <property type="entry name" value="EGF/Laminin"/>
    <property type="match status" value="1"/>
</dbReference>
<dbReference type="Pfam" id="PF07645">
    <property type="entry name" value="EGF_CA"/>
    <property type="match status" value="1"/>
</dbReference>
<evidence type="ECO:0000256" key="5">
    <source>
        <dbReference type="SAM" id="Phobius"/>
    </source>
</evidence>
<dbReference type="RefSeq" id="XP_031162229.1">
    <property type="nucleotide sequence ID" value="XM_031306369.2"/>
</dbReference>
<evidence type="ECO:0000256" key="2">
    <source>
        <dbReference type="ARBA" id="ARBA00022729"/>
    </source>
</evidence>
<dbReference type="Gene3D" id="2.10.25.10">
    <property type="entry name" value="Laminin"/>
    <property type="match status" value="1"/>
</dbReference>